<dbReference type="PANTHER" id="PTHR11808">
    <property type="entry name" value="TRANS-SULFURATION ENZYME FAMILY MEMBER"/>
    <property type="match status" value="1"/>
</dbReference>
<dbReference type="InterPro" id="IPR015421">
    <property type="entry name" value="PyrdxlP-dep_Trfase_major"/>
</dbReference>
<dbReference type="GO" id="GO:0019346">
    <property type="term" value="P:transsulfuration"/>
    <property type="evidence" value="ECO:0007669"/>
    <property type="project" value="InterPro"/>
</dbReference>
<organism evidence="5 6">
    <name type="scientific">Pseudooceanicola albus</name>
    <dbReference type="NCBI Taxonomy" id="2692189"/>
    <lineage>
        <taxon>Bacteria</taxon>
        <taxon>Pseudomonadati</taxon>
        <taxon>Pseudomonadota</taxon>
        <taxon>Alphaproteobacteria</taxon>
        <taxon>Rhodobacterales</taxon>
        <taxon>Paracoccaceae</taxon>
        <taxon>Pseudooceanicola</taxon>
    </lineage>
</organism>
<dbReference type="FunFam" id="3.40.640.10:FF:000046">
    <property type="entry name" value="Cystathionine gamma-lyase"/>
    <property type="match status" value="1"/>
</dbReference>
<dbReference type="AlphaFoldDB" id="A0A6L7G3R7"/>
<proteinExistence type="inferred from homology"/>
<accession>A0A6L7G3R7</accession>
<keyword evidence="6" id="KW-1185">Reference proteome</keyword>
<dbReference type="InterPro" id="IPR015422">
    <property type="entry name" value="PyrdxlP-dep_Trfase_small"/>
</dbReference>
<dbReference type="CDD" id="cd00614">
    <property type="entry name" value="CGS_like"/>
    <property type="match status" value="1"/>
</dbReference>
<dbReference type="Pfam" id="PF01053">
    <property type="entry name" value="Cys_Met_Meta_PP"/>
    <property type="match status" value="1"/>
</dbReference>
<dbReference type="InterPro" id="IPR015424">
    <property type="entry name" value="PyrdxlP-dep_Trfase"/>
</dbReference>
<sequence length="393" mass="41933">MTSFLLPETIVAHDHDVPLDAVVPPIAQTSLFTFRDYDEMLATYRGELARPVYSRGLNPTVRAFEEKLAQLEGAEDACAFGSGMAAISATVLTFAGPGDRIVALESIYPDAYRFFETLCARFGIQVDYVDGSDPDAVEAALPGARLLYLESPTSWVIEAHDVGALAALARRHGVLSVIDNSWATPIFQQPLGLGVDIVLHSASKYLGGHSDVVAGVIAGPKALVTRVRNEALPYLGGKCSPMDGWLLLRGLRTLPLRMKAHQEAAALIADRLAAHPQVTSVAHPSRLATLPPGLTGWSGLMSFAVSERIHIPRFCNALRLFRLGVSWGGHESLVVPAQVVLSQAAPPNAALAFNMDPRSVRIHVGLEGAEPLWADLSAALDAAAAPSQDTARS</sequence>
<name>A0A6L7G3R7_9RHOB</name>
<gene>
    <name evidence="5" type="ORF">GR170_11785</name>
</gene>
<keyword evidence="5" id="KW-0808">Transferase</keyword>
<evidence type="ECO:0000313" key="6">
    <source>
        <dbReference type="Proteomes" id="UP000477911"/>
    </source>
</evidence>
<comment type="similarity">
    <text evidence="4">Belongs to the trans-sulfuration enzymes family.</text>
</comment>
<dbReference type="Gene3D" id="3.40.640.10">
    <property type="entry name" value="Type I PLP-dependent aspartate aminotransferase-like (Major domain)"/>
    <property type="match status" value="1"/>
</dbReference>
<reference evidence="5 6" key="1">
    <citation type="submission" date="2019-12" db="EMBL/GenBank/DDBJ databases">
        <authorList>
            <person name="Li M."/>
        </authorList>
    </citation>
    <scope>NUCLEOTIDE SEQUENCE [LARGE SCALE GENOMIC DNA]</scope>
    <source>
        <strain evidence="5 6">GBMRC 2024</strain>
    </source>
</reference>
<dbReference type="EMBL" id="WUMU01000013">
    <property type="protein sequence ID" value="MXN18519.1"/>
    <property type="molecule type" value="Genomic_DNA"/>
</dbReference>
<keyword evidence="5" id="KW-0032">Aminotransferase</keyword>
<comment type="cofactor">
    <cofactor evidence="1 4">
        <name>pyridoxal 5'-phosphate</name>
        <dbReference type="ChEBI" id="CHEBI:597326"/>
    </cofactor>
</comment>
<evidence type="ECO:0000256" key="1">
    <source>
        <dbReference type="ARBA" id="ARBA00001933"/>
    </source>
</evidence>
<keyword evidence="2 3" id="KW-0663">Pyridoxal phosphate</keyword>
<comment type="caution">
    <text evidence="5">The sequence shown here is derived from an EMBL/GenBank/DDBJ whole genome shotgun (WGS) entry which is preliminary data.</text>
</comment>
<dbReference type="Proteomes" id="UP000477911">
    <property type="component" value="Unassembled WGS sequence"/>
</dbReference>
<evidence type="ECO:0000256" key="3">
    <source>
        <dbReference type="PIRSR" id="PIRSR001434-2"/>
    </source>
</evidence>
<dbReference type="RefSeq" id="WP_160894651.1">
    <property type="nucleotide sequence ID" value="NZ_WUMU01000013.1"/>
</dbReference>
<dbReference type="NCBIfam" id="NF004627">
    <property type="entry name" value="PRK05968.1"/>
    <property type="match status" value="1"/>
</dbReference>
<dbReference type="SUPFAM" id="SSF53383">
    <property type="entry name" value="PLP-dependent transferases"/>
    <property type="match status" value="1"/>
</dbReference>
<evidence type="ECO:0000256" key="4">
    <source>
        <dbReference type="RuleBase" id="RU362118"/>
    </source>
</evidence>
<dbReference type="PANTHER" id="PTHR11808:SF80">
    <property type="entry name" value="CYSTATHIONINE GAMMA-LYASE"/>
    <property type="match status" value="1"/>
</dbReference>
<protein>
    <submittedName>
        <fullName evidence="5">Aminotransferase class I/II-fold pyridoxal phosphate-dependent enzyme</fullName>
    </submittedName>
</protein>
<feature type="modified residue" description="N6-(pyridoxal phosphate)lysine" evidence="3">
    <location>
        <position position="204"/>
    </location>
</feature>
<dbReference type="GO" id="GO:0030170">
    <property type="term" value="F:pyridoxal phosphate binding"/>
    <property type="evidence" value="ECO:0007669"/>
    <property type="project" value="InterPro"/>
</dbReference>
<dbReference type="InterPro" id="IPR000277">
    <property type="entry name" value="Cys/Met-Metab_PyrdxlP-dep_enz"/>
</dbReference>
<dbReference type="Gene3D" id="3.90.1150.10">
    <property type="entry name" value="Aspartate Aminotransferase, domain 1"/>
    <property type="match status" value="1"/>
</dbReference>
<evidence type="ECO:0000313" key="5">
    <source>
        <dbReference type="EMBL" id="MXN18519.1"/>
    </source>
</evidence>
<dbReference type="GO" id="GO:0005737">
    <property type="term" value="C:cytoplasm"/>
    <property type="evidence" value="ECO:0007669"/>
    <property type="project" value="TreeGrafter"/>
</dbReference>
<dbReference type="GO" id="GO:0008483">
    <property type="term" value="F:transaminase activity"/>
    <property type="evidence" value="ECO:0007669"/>
    <property type="project" value="UniProtKB-KW"/>
</dbReference>
<dbReference type="PIRSF" id="PIRSF001434">
    <property type="entry name" value="CGS"/>
    <property type="match status" value="1"/>
</dbReference>
<dbReference type="GO" id="GO:0016846">
    <property type="term" value="F:carbon-sulfur lyase activity"/>
    <property type="evidence" value="ECO:0007669"/>
    <property type="project" value="TreeGrafter"/>
</dbReference>
<evidence type="ECO:0000256" key="2">
    <source>
        <dbReference type="ARBA" id="ARBA00022898"/>
    </source>
</evidence>